<feature type="transmembrane region" description="Helical" evidence="1">
    <location>
        <begin position="58"/>
        <end position="78"/>
    </location>
</feature>
<evidence type="ECO:0000313" key="3">
    <source>
        <dbReference type="Proteomes" id="UP000694892"/>
    </source>
</evidence>
<dbReference type="PANTHER" id="PTHR14549:SF2">
    <property type="entry name" value="TRANSMEMBRANE PROTEIN 223"/>
    <property type="match status" value="1"/>
</dbReference>
<keyword evidence="1" id="KW-0472">Membrane</keyword>
<dbReference type="GO" id="GO:0005739">
    <property type="term" value="C:mitochondrion"/>
    <property type="evidence" value="ECO:0007669"/>
    <property type="project" value="TreeGrafter"/>
</dbReference>
<dbReference type="PANTHER" id="PTHR14549">
    <property type="entry name" value="TRANSMEMBRANE PROTEIN 223"/>
    <property type="match status" value="1"/>
</dbReference>
<keyword evidence="1" id="KW-1133">Transmembrane helix</keyword>
<dbReference type="AlphaFoldDB" id="A0A974C816"/>
<dbReference type="Proteomes" id="UP000694892">
    <property type="component" value="Chromosome 8L"/>
</dbReference>
<feature type="transmembrane region" description="Helical" evidence="1">
    <location>
        <begin position="103"/>
        <end position="126"/>
    </location>
</feature>
<accession>A0A974C816</accession>
<evidence type="ECO:0000256" key="1">
    <source>
        <dbReference type="SAM" id="Phobius"/>
    </source>
</evidence>
<dbReference type="OMA" id="KQVSCMA"/>
<dbReference type="EMBL" id="CM004480">
    <property type="protein sequence ID" value="OCT68259.1"/>
    <property type="molecule type" value="Genomic_DNA"/>
</dbReference>
<evidence type="ECO:0008006" key="4">
    <source>
        <dbReference type="Google" id="ProtNLM"/>
    </source>
</evidence>
<sequence>MNDRGCCCSMWVMRLFGEGRACCRFGLGSLVFSRSARLDSVSRDVVLFEHRRPRFFRLLGVFCGAQAGFWCYLAHFGFTSLRDTAQQKKQEGKESGRNLGSPLWRTGFTLSCITVGSLILAAGLLFSRRSVSAITLHGGGERVTIVTAGFFGSESSFSVPLRHISSMAHRSEVPAMIPLKVKGRPLYYLLDKQGHVSNARLFDITVGAYRKV</sequence>
<organism evidence="2 3">
    <name type="scientific">Xenopus laevis</name>
    <name type="common">African clawed frog</name>
    <dbReference type="NCBI Taxonomy" id="8355"/>
    <lineage>
        <taxon>Eukaryota</taxon>
        <taxon>Metazoa</taxon>
        <taxon>Chordata</taxon>
        <taxon>Craniata</taxon>
        <taxon>Vertebrata</taxon>
        <taxon>Euteleostomi</taxon>
        <taxon>Amphibia</taxon>
        <taxon>Batrachia</taxon>
        <taxon>Anura</taxon>
        <taxon>Pipoidea</taxon>
        <taxon>Pipidae</taxon>
        <taxon>Xenopodinae</taxon>
        <taxon>Xenopus</taxon>
        <taxon>Xenopus</taxon>
    </lineage>
</organism>
<protein>
    <recommendedName>
        <fullName evidence="4">Transmembrane protein 223</fullName>
    </recommendedName>
</protein>
<keyword evidence="1" id="KW-0812">Transmembrane</keyword>
<dbReference type="InterPro" id="IPR026100">
    <property type="entry name" value="Tmem223"/>
</dbReference>
<dbReference type="Pfam" id="PF06979">
    <property type="entry name" value="TMEM70"/>
    <property type="match status" value="1"/>
</dbReference>
<name>A0A974C816_XENLA</name>
<evidence type="ECO:0000313" key="2">
    <source>
        <dbReference type="EMBL" id="OCT68259.1"/>
    </source>
</evidence>
<proteinExistence type="predicted"/>
<dbReference type="GO" id="GO:0007399">
    <property type="term" value="P:nervous system development"/>
    <property type="evidence" value="ECO:0007669"/>
    <property type="project" value="TreeGrafter"/>
</dbReference>
<gene>
    <name evidence="2" type="ORF">XELAEV_18039557mg</name>
</gene>
<reference evidence="3" key="1">
    <citation type="journal article" date="2016" name="Nature">
        <title>Genome evolution in the allotetraploid frog Xenopus laevis.</title>
        <authorList>
            <person name="Session A.M."/>
            <person name="Uno Y."/>
            <person name="Kwon T."/>
            <person name="Chapman J.A."/>
            <person name="Toyoda A."/>
            <person name="Takahashi S."/>
            <person name="Fukui A."/>
            <person name="Hikosaka A."/>
            <person name="Suzuki A."/>
            <person name="Kondo M."/>
            <person name="van Heeringen S.J."/>
            <person name="Quigley I."/>
            <person name="Heinz S."/>
            <person name="Ogino H."/>
            <person name="Ochi H."/>
            <person name="Hellsten U."/>
            <person name="Lyons J.B."/>
            <person name="Simakov O."/>
            <person name="Putnam N."/>
            <person name="Stites J."/>
            <person name="Kuroki Y."/>
            <person name="Tanaka T."/>
            <person name="Michiue T."/>
            <person name="Watanabe M."/>
            <person name="Bogdanovic O."/>
            <person name="Lister R."/>
            <person name="Georgiou G."/>
            <person name="Paranjpe S.S."/>
            <person name="van Kruijsbergen I."/>
            <person name="Shu S."/>
            <person name="Carlson J."/>
            <person name="Kinoshita T."/>
            <person name="Ohta Y."/>
            <person name="Mawaribuchi S."/>
            <person name="Jenkins J."/>
            <person name="Grimwood J."/>
            <person name="Schmutz J."/>
            <person name="Mitros T."/>
            <person name="Mozaffari S.V."/>
            <person name="Suzuki Y."/>
            <person name="Haramoto Y."/>
            <person name="Yamamoto T.S."/>
            <person name="Takagi C."/>
            <person name="Heald R."/>
            <person name="Miller K."/>
            <person name="Haudenschild C."/>
            <person name="Kitzman J."/>
            <person name="Nakayama T."/>
            <person name="Izutsu Y."/>
            <person name="Robert J."/>
            <person name="Fortriede J."/>
            <person name="Burns K."/>
            <person name="Lotay V."/>
            <person name="Karimi K."/>
            <person name="Yasuoka Y."/>
            <person name="Dichmann D.S."/>
            <person name="Flajnik M.F."/>
            <person name="Houston D.W."/>
            <person name="Shendure J."/>
            <person name="DuPasquier L."/>
            <person name="Vize P.D."/>
            <person name="Zorn A.M."/>
            <person name="Ito M."/>
            <person name="Marcotte E.M."/>
            <person name="Wallingford J.B."/>
            <person name="Ito Y."/>
            <person name="Asashima M."/>
            <person name="Ueno N."/>
            <person name="Matsuda Y."/>
            <person name="Veenstra G.J."/>
            <person name="Fujiyama A."/>
            <person name="Harland R.M."/>
            <person name="Taira M."/>
            <person name="Rokhsar D.S."/>
        </authorList>
    </citation>
    <scope>NUCLEOTIDE SEQUENCE [LARGE SCALE GENOMIC DNA]</scope>
    <source>
        <strain evidence="3">J</strain>
    </source>
</reference>
<dbReference type="InterPro" id="IPR045325">
    <property type="entry name" value="TMEM70/TMEM186/TMEM223"/>
</dbReference>